<sequence length="78" mass="9168">MTDRLKEIYGEVDESYIGKIVSFPRPDVEFEHIGRVIDVSKCGTSYYVFVKNKYHAFSSRHFWFSARNVSLQPANLQY</sequence>
<accession>A0A7U3TT49</accession>
<evidence type="ECO:0000313" key="1">
    <source>
        <dbReference type="EMBL" id="QPY77455.1"/>
    </source>
</evidence>
<name>A0A7U3TT49_9CAUD</name>
<proteinExistence type="predicted"/>
<dbReference type="EMBL" id="MW281503">
    <property type="protein sequence ID" value="QPY77455.1"/>
    <property type="molecule type" value="Genomic_DNA"/>
</dbReference>
<protein>
    <submittedName>
        <fullName evidence="1">Uncharacterized protein</fullName>
    </submittedName>
</protein>
<evidence type="ECO:0000313" key="2">
    <source>
        <dbReference type="Proteomes" id="UP000595318"/>
    </source>
</evidence>
<organism evidence="1 2">
    <name type="scientific">Bacillus phage Anthos</name>
    <dbReference type="NCBI Taxonomy" id="2796502"/>
    <lineage>
        <taxon>Viruses</taxon>
        <taxon>Duplodnaviria</taxon>
        <taxon>Heunggongvirae</taxon>
        <taxon>Uroviricota</taxon>
        <taxon>Caudoviricetes</taxon>
        <taxon>Herelleviridae</taxon>
        <taxon>Bastillevirinae</taxon>
        <taxon>Bequatrovirus</taxon>
        <taxon>Bequatrovirus troll</taxon>
    </lineage>
</organism>
<gene>
    <name evidence="1" type="ORF">ANTHOS_219</name>
</gene>
<dbReference type="Proteomes" id="UP000595318">
    <property type="component" value="Segment"/>
</dbReference>
<reference evidence="1 2" key="1">
    <citation type="submission" date="2020-11" db="EMBL/GenBank/DDBJ databases">
        <authorList>
            <person name="Agnes T.J."/>
            <person name="Ahmed A."/>
            <person name="Ahmed S."/>
            <person name="Barragan J.M."/>
            <person name="Baumgarten L.N."/>
            <person name="Christian S."/>
            <person name="Coyne C."/>
            <person name="Dadzie B."/>
            <person name="Deng B.C."/>
            <person name="Dickerson K."/>
            <person name="Dozier E."/>
            <person name="Farooq M."/>
            <person name="Hennigan A.J."/>
            <person name="Kang D."/>
            <person name="Khan A."/>
            <person name="Khan Z.K."/>
            <person name="Kjerulf A.B."/>
            <person name="Kolosey V."/>
            <person name="Lee V.H."/>
            <person name="Llontop-Maldonado V."/>
            <person name="Lu N."/>
            <person name="Majekodunmi A."/>
            <person name="Malik H.W."/>
            <person name="Marcellino S.C."/>
            <person name="Michelin M.A."/>
            <person name="Mitchell K."/>
            <person name="Ogunsan O."/>
            <person name="Patel B.R."/>
            <person name="Smith A."/>
            <person name="Sweeney P."/>
            <person name="Vaishnav N."/>
            <person name="Wallace S.A."/>
            <person name="Warfield J.C."/>
            <person name="Worrent L.D."/>
            <person name="Zehra A."/>
            <person name="Avazpour P."/>
            <person name="Kim F.M."/>
            <person name="Mason K."/>
            <person name="Nguyen D.A."/>
            <person name="Pettit S.M."/>
            <person name="Zhou O.J."/>
            <person name="Brissett D.L."/>
            <person name="Gualtieri C."/>
            <person name="Hufford T.M."/>
            <person name="Ko J.M."/>
            <person name="Novak J.K."/>
            <person name="Smith Z.M."/>
            <person name="Erill I."/>
            <person name="Caruso S.M."/>
        </authorList>
    </citation>
    <scope>NUCLEOTIDE SEQUENCE [LARGE SCALE GENOMIC DNA]</scope>
</reference>